<dbReference type="SMART" id="SM00698">
    <property type="entry name" value="MORN"/>
    <property type="match status" value="2"/>
</dbReference>
<feature type="region of interest" description="Disordered" evidence="2">
    <location>
        <begin position="495"/>
        <end position="519"/>
    </location>
</feature>
<sequence length="794" mass="87643">MLLSPIFSFVRVSSSINQPKFVYIPSDSIGAMTISVKLLPVFSTLLRAPLFSHPLPLLPSLGIQFPPAAATSRLNCTARKARRRICVMCLARDSASAEHGAEFIEVLVIGSRKESIMDSCLDSPFPSLPLRFWSISRDSSGDSVLQQRLHHQDNVSKSMDPIELIQSPPKAFILVASAGYGSDQVEVINILSAVRSGGSLAVAVLLRPFSFEGRRRLEEVVNELAKKLQQHTSFCIDIDIEILLQKDLVTLDEALRNANNAVSKAINAASALISVSIRLHLRVGIPKKFSHLFIYGFIQGIHGNFIDVMHKDLKELEGSEVTTILESYKEAKVGFGVGHNFKTSILQAIYDCPFFRPGVKDLKAIICIVASSVALQKKDVRTILRTFRQTMEYTGDIIVSTVHEPDLEPKVLVTTFFILSSEEETSSKGNIFSGVLPFVLNIFKKYRSQLQKETSSGLGEAPVAVENSAASSDVQVSNQSVEGFEIDSEELLEVSESGGDSEYLVREEEPSRNSRLALGDENIEDYGAIQREPIANWSVDPGYQTEQNRAADSGDTAVLSLGVVNLPVGVRPSKNPNSGLSVASQPSKKAGSRDESFFNLNSSTKDSSGDTASSLLSEKYADFTKQRNLSARAASMLEAERDSSKRWSPIQEMQYRGGLFKGRCQGGLPEGKGRLVLGDGSIYDGMWHNGKRSGLGTFYFKNGDVFQGTWREDLIHGKGWFYFHRGDRWFANFWKGKASGEGRFYSKSGEIFFGQFKDGWRDGQFLCIDVDGTRYSETWDDGVLISRKQMDAGD</sequence>
<feature type="compositionally biased region" description="Polar residues" evidence="2">
    <location>
        <begin position="598"/>
        <end position="611"/>
    </location>
</feature>
<dbReference type="Gene3D" id="3.40.50.1440">
    <property type="entry name" value="Tubulin/FtsZ, GTPase domain"/>
    <property type="match status" value="1"/>
</dbReference>
<evidence type="ECO:0000313" key="3">
    <source>
        <dbReference type="EMBL" id="CAF2064897.1"/>
    </source>
</evidence>
<evidence type="ECO:0000256" key="2">
    <source>
        <dbReference type="SAM" id="MobiDB-lite"/>
    </source>
</evidence>
<dbReference type="Gene3D" id="2.20.110.10">
    <property type="entry name" value="Histone H3 K4-specific methyltransferase SET7/9 N-terminal domain"/>
    <property type="match status" value="2"/>
</dbReference>
<dbReference type="EMBL" id="HG994370">
    <property type="protein sequence ID" value="CAF2064897.1"/>
    <property type="molecule type" value="Genomic_DNA"/>
</dbReference>
<keyword evidence="1" id="KW-0677">Repeat</keyword>
<dbReference type="Proteomes" id="UP001295469">
    <property type="component" value="Chromosome C06"/>
</dbReference>
<feature type="region of interest" description="Disordered" evidence="2">
    <location>
        <begin position="570"/>
        <end position="611"/>
    </location>
</feature>
<dbReference type="Pfam" id="PF02493">
    <property type="entry name" value="MORN"/>
    <property type="match status" value="4"/>
</dbReference>
<proteinExistence type="predicted"/>
<accession>A0A816QQB5</accession>
<feature type="compositionally biased region" description="Basic and acidic residues" evidence="2">
    <location>
        <begin position="503"/>
        <end position="512"/>
    </location>
</feature>
<gene>
    <name evidence="3" type="ORF">DARMORV10_C06P49010.1</name>
</gene>
<dbReference type="InterPro" id="IPR003409">
    <property type="entry name" value="MORN"/>
</dbReference>
<feature type="compositionally biased region" description="Polar residues" evidence="2">
    <location>
        <begin position="574"/>
        <end position="587"/>
    </location>
</feature>
<dbReference type="SUPFAM" id="SSF82185">
    <property type="entry name" value="Histone H3 K4-specific methyltransferase SET7/9 N-terminal domain"/>
    <property type="match status" value="1"/>
</dbReference>
<organism evidence="3">
    <name type="scientific">Brassica napus</name>
    <name type="common">Rape</name>
    <dbReference type="NCBI Taxonomy" id="3708"/>
    <lineage>
        <taxon>Eukaryota</taxon>
        <taxon>Viridiplantae</taxon>
        <taxon>Streptophyta</taxon>
        <taxon>Embryophyta</taxon>
        <taxon>Tracheophyta</taxon>
        <taxon>Spermatophyta</taxon>
        <taxon>Magnoliopsida</taxon>
        <taxon>eudicotyledons</taxon>
        <taxon>Gunneridae</taxon>
        <taxon>Pentapetalae</taxon>
        <taxon>rosids</taxon>
        <taxon>malvids</taxon>
        <taxon>Brassicales</taxon>
        <taxon>Brassicaceae</taxon>
        <taxon>Brassiceae</taxon>
        <taxon>Brassica</taxon>
    </lineage>
</organism>
<dbReference type="AlphaFoldDB" id="A0A816QQB5"/>
<dbReference type="GO" id="GO:0016020">
    <property type="term" value="C:membrane"/>
    <property type="evidence" value="ECO:0007669"/>
    <property type="project" value="UniProtKB-ARBA"/>
</dbReference>
<dbReference type="PANTHER" id="PTHR43215:SF15">
    <property type="entry name" value="PROTEIN ACCUMULATION AND REPLICATION OF CHLOROPLASTS 3, CHLOROPLASTIC"/>
    <property type="match status" value="1"/>
</dbReference>
<name>A0A816QQB5_BRANA</name>
<evidence type="ECO:0000256" key="1">
    <source>
        <dbReference type="ARBA" id="ARBA00022737"/>
    </source>
</evidence>
<dbReference type="PANTHER" id="PTHR43215">
    <property type="entry name" value="RADIAL SPOKE HEAD 1 HOMOLOG"/>
    <property type="match status" value="1"/>
</dbReference>
<protein>
    <submittedName>
        <fullName evidence="3">(rape) hypothetical protein</fullName>
    </submittedName>
</protein>
<dbReference type="InterPro" id="IPR036525">
    <property type="entry name" value="Tubulin/FtsZ_GTPase_sf"/>
</dbReference>
<reference evidence="3" key="1">
    <citation type="submission" date="2021-01" db="EMBL/GenBank/DDBJ databases">
        <authorList>
            <consortium name="Genoscope - CEA"/>
            <person name="William W."/>
        </authorList>
    </citation>
    <scope>NUCLEOTIDE SEQUENCE</scope>
</reference>
<dbReference type="SUPFAM" id="SSF52490">
    <property type="entry name" value="Tubulin nucleotide-binding domain-like"/>
    <property type="match status" value="1"/>
</dbReference>